<sequence length="294" mass="32957">MEMPRKIRIVKIAYFSGTGSTARVAGALQKELERRGVSVVRFGIRAGNLPTGDKENLLVLLFAVHAFNAPGIVYQWIDSLSENNEIVPAAVISVSGGGEITPNTACRVSSIRKLEKKNYRIVYEKMIVMPSNWVVKTDDMLAIRLLEILPSKVERIADDLLAGVVRRTEPNFIDRIFSMFGELEKKGTKFFGERIQVNENCSGCGWCEKKCPANNINMLEGKPVFGKYCFLCLKCIYGCPGKALSAGAFKFIILKEGYDLKEIEKRMEGIRPFPVEDLAKGFLWKGVKKYLLED</sequence>
<dbReference type="InterPro" id="IPR017896">
    <property type="entry name" value="4Fe4S_Fe-S-bd"/>
</dbReference>
<dbReference type="NCBIfam" id="NF038196">
    <property type="entry name" value="ferrodoxin_EFR1"/>
    <property type="match status" value="1"/>
</dbReference>
<organism evidence="2 3">
    <name type="scientific">Methanosarcina siciliae HI350</name>
    <dbReference type="NCBI Taxonomy" id="1434119"/>
    <lineage>
        <taxon>Archaea</taxon>
        <taxon>Methanobacteriati</taxon>
        <taxon>Methanobacteriota</taxon>
        <taxon>Stenosarchaea group</taxon>
        <taxon>Methanomicrobia</taxon>
        <taxon>Methanosarcinales</taxon>
        <taxon>Methanosarcinaceae</taxon>
        <taxon>Methanosarcina</taxon>
    </lineage>
</organism>
<accession>A0A0E3LBP3</accession>
<name>A0A0E3LBP3_9EURY</name>
<dbReference type="GO" id="GO:0016491">
    <property type="term" value="F:oxidoreductase activity"/>
    <property type="evidence" value="ECO:0007669"/>
    <property type="project" value="UniProtKB-ARBA"/>
</dbReference>
<dbReference type="Proteomes" id="UP000033092">
    <property type="component" value="Chromosome"/>
</dbReference>
<gene>
    <name evidence="2" type="ORF">MSSIH_3431</name>
</gene>
<reference evidence="2 3" key="1">
    <citation type="submission" date="2014-07" db="EMBL/GenBank/DDBJ databases">
        <title>Methanogenic archaea and the global carbon cycle.</title>
        <authorList>
            <person name="Henriksen J.R."/>
            <person name="Luke J."/>
            <person name="Reinhart S."/>
            <person name="Benedict M.N."/>
            <person name="Youngblut N.D."/>
            <person name="Metcalf M.E."/>
            <person name="Whitaker R.J."/>
            <person name="Metcalf W.W."/>
        </authorList>
    </citation>
    <scope>NUCLEOTIDE SEQUENCE [LARGE SCALE GENOMIC DNA]</scope>
    <source>
        <strain evidence="2 3">HI350</strain>
    </source>
</reference>
<protein>
    <submittedName>
        <fullName evidence="2">Ferredoxin</fullName>
    </submittedName>
</protein>
<evidence type="ECO:0000313" key="3">
    <source>
        <dbReference type="Proteomes" id="UP000033092"/>
    </source>
</evidence>
<dbReference type="InterPro" id="IPR029039">
    <property type="entry name" value="Flavoprotein-like_sf"/>
</dbReference>
<dbReference type="AlphaFoldDB" id="A0A0E3LBP3"/>
<proteinExistence type="predicted"/>
<dbReference type="Gene3D" id="3.30.70.20">
    <property type="match status" value="1"/>
</dbReference>
<dbReference type="SUPFAM" id="SSF54862">
    <property type="entry name" value="4Fe-4S ferredoxins"/>
    <property type="match status" value="1"/>
</dbReference>
<evidence type="ECO:0000313" key="2">
    <source>
        <dbReference type="EMBL" id="AKB34121.1"/>
    </source>
</evidence>
<dbReference type="KEGG" id="msz:MSSIH_3431"/>
<dbReference type="InterPro" id="IPR047964">
    <property type="entry name" value="EFR1-like"/>
</dbReference>
<dbReference type="PROSITE" id="PS00198">
    <property type="entry name" value="4FE4S_FER_1"/>
    <property type="match status" value="1"/>
</dbReference>
<dbReference type="Gene3D" id="3.40.50.360">
    <property type="match status" value="1"/>
</dbReference>
<dbReference type="EMBL" id="CP009507">
    <property type="protein sequence ID" value="AKB34121.1"/>
    <property type="molecule type" value="Genomic_DNA"/>
</dbReference>
<dbReference type="SUPFAM" id="SSF52218">
    <property type="entry name" value="Flavoproteins"/>
    <property type="match status" value="1"/>
</dbReference>
<feature type="domain" description="4Fe-4S ferredoxin-type" evidence="1">
    <location>
        <begin position="193"/>
        <end position="221"/>
    </location>
</feature>
<dbReference type="InterPro" id="IPR017900">
    <property type="entry name" value="4Fe4S_Fe_S_CS"/>
</dbReference>
<dbReference type="PATRIC" id="fig|1434119.4.peg.4441"/>
<evidence type="ECO:0000259" key="1">
    <source>
        <dbReference type="PROSITE" id="PS51379"/>
    </source>
</evidence>
<dbReference type="PROSITE" id="PS51379">
    <property type="entry name" value="4FE4S_FER_2"/>
    <property type="match status" value="1"/>
</dbReference>
<dbReference type="HOGENOM" id="CLU_068049_1_0_2"/>